<dbReference type="KEGG" id="epa:114574222"/>
<accession>A0A913YSA4</accession>
<dbReference type="EnsemblMetazoa" id="XM_028662137.1">
    <property type="protein sequence ID" value="XP_028517938.1"/>
    <property type="gene ID" value="LOC114574222"/>
</dbReference>
<dbReference type="SUPFAM" id="SSF103107">
    <property type="entry name" value="Hypothetical protein c14orf129, hspc210"/>
    <property type="match status" value="1"/>
</dbReference>
<evidence type="ECO:0000313" key="5">
    <source>
        <dbReference type="Proteomes" id="UP000887567"/>
    </source>
</evidence>
<dbReference type="GO" id="GO:0048312">
    <property type="term" value="P:intracellular distribution of mitochondria"/>
    <property type="evidence" value="ECO:0007669"/>
    <property type="project" value="TreeGrafter"/>
</dbReference>
<evidence type="ECO:0000256" key="1">
    <source>
        <dbReference type="ARBA" id="ARBA00022490"/>
    </source>
</evidence>
<keyword evidence="1" id="KW-0963">Cytoplasm</keyword>
<dbReference type="InterPro" id="IPR023231">
    <property type="entry name" value="GSKIP_dom_sf"/>
</dbReference>
<name>A0A913YSA4_EXADI</name>
<dbReference type="RefSeq" id="XP_028517938.1">
    <property type="nucleotide sequence ID" value="XM_028662137.1"/>
</dbReference>
<organism evidence="4 5">
    <name type="scientific">Exaiptasia diaphana</name>
    <name type="common">Tropical sea anemone</name>
    <name type="synonym">Aiptasia pulchella</name>
    <dbReference type="NCBI Taxonomy" id="2652724"/>
    <lineage>
        <taxon>Eukaryota</taxon>
        <taxon>Metazoa</taxon>
        <taxon>Cnidaria</taxon>
        <taxon>Anthozoa</taxon>
        <taxon>Hexacorallia</taxon>
        <taxon>Actiniaria</taxon>
        <taxon>Aiptasiidae</taxon>
        <taxon>Exaiptasia</taxon>
    </lineage>
</organism>
<evidence type="ECO:0000313" key="4">
    <source>
        <dbReference type="EnsemblMetazoa" id="XP_028517938.1"/>
    </source>
</evidence>
<dbReference type="OrthoDB" id="1414216at2759"/>
<dbReference type="CDD" id="cd15466">
    <property type="entry name" value="CLU-central"/>
    <property type="match status" value="1"/>
</dbReference>
<sequence length="807" mass="90674">MSTEECMPPGHVFGSDEVLPMLEPLYPKYTHPKVPCCVKVLAPSSWNPPPGYRKLAGDLLYIDITTLEENQVVVTASTTGFYVNKTDSAVFNPHPSTEPCHSHTLVGLLNQFSPLFKKNFASLQKSSLKRHPLEVIPTPFQVFPWAVPKTEHTADMLRSEDAASIRIGYEEHMPGQLRDWNEELQSARELPHDTMQQRLLRERALFKITSDFVSAATKGAMTVVDGNVMAINPGEDEKKRMFLWNNIFFSFAFDSREHYSDMGGDDAAHAAANGDMMGVMAYNRIDTKGLFTLGTVVVDYRGYRVIAQSIIPGILQREQEQSVVYGSIDSGKNIASHKKFVELLEKAGRLLHIRPHMVLGNNSEEVEICSSIECKGIIGADGRHYILDLFRTFPPDANFSGGNENSTAVYPRSYKHKLCCLRPELIESFIAYSYVVFLKLVASHISTKAKTEGRENNQAELKKKNKTADTVNSKDKVKECGNAQADKSEQPHETAPKTNAPKIITQDTHLEAFKAAATAVGSLSETEFDLRFNPDINTEEVRHGPSEVKALSVDRKLVKDASNYLLDTAVVKMVEDFINLEQTPIDGSQLIDILHNRGINVRYIGTICGIVSTRPDLDHVFKICILEMIARTAKQLLRVHMQNCKYLIPYIMHISYNPDSRPLGMVSNQSLHFSVFIKKKKTKKKSSSKPQLSNSIQAATWASLTPDDLWRTIVSDIKSNFGYDLLCDNCDAAVARYGIQKISLLRSLCIKTGVQILLREYDFNSTKHPTFKEEDIMNLFPIVKHTNPKVTPYSKIVIAKLYDRVYM</sequence>
<dbReference type="Proteomes" id="UP000887567">
    <property type="component" value="Unplaced"/>
</dbReference>
<feature type="region of interest" description="Disordered" evidence="2">
    <location>
        <begin position="448"/>
        <end position="501"/>
    </location>
</feature>
<dbReference type="Pfam" id="PF13236">
    <property type="entry name" value="CLU"/>
    <property type="match status" value="1"/>
</dbReference>
<evidence type="ECO:0000256" key="2">
    <source>
        <dbReference type="SAM" id="MobiDB-lite"/>
    </source>
</evidence>
<dbReference type="Gene3D" id="3.30.2280.10">
    <property type="entry name" value="Hypothetical protein (hspc210)"/>
    <property type="match status" value="1"/>
</dbReference>
<keyword evidence="5" id="KW-1185">Reference proteome</keyword>
<dbReference type="PROSITE" id="PS51823">
    <property type="entry name" value="CLU"/>
    <property type="match status" value="1"/>
</dbReference>
<dbReference type="GeneID" id="114574222"/>
<evidence type="ECO:0000259" key="3">
    <source>
        <dbReference type="PROSITE" id="PS51823"/>
    </source>
</evidence>
<dbReference type="InterPro" id="IPR007967">
    <property type="entry name" value="GSKIP_dom"/>
</dbReference>
<dbReference type="Pfam" id="PF05303">
    <property type="entry name" value="GSKIP_dom"/>
    <property type="match status" value="1"/>
</dbReference>
<dbReference type="GO" id="GO:0005737">
    <property type="term" value="C:cytoplasm"/>
    <property type="evidence" value="ECO:0007669"/>
    <property type="project" value="TreeGrafter"/>
</dbReference>
<reference evidence="4" key="1">
    <citation type="submission" date="2022-11" db="UniProtKB">
        <authorList>
            <consortium name="EnsemblMetazoa"/>
        </authorList>
    </citation>
    <scope>IDENTIFICATION</scope>
</reference>
<dbReference type="InterPro" id="IPR025697">
    <property type="entry name" value="CLU_dom"/>
</dbReference>
<feature type="compositionally biased region" description="Basic and acidic residues" evidence="2">
    <location>
        <begin position="449"/>
        <end position="462"/>
    </location>
</feature>
<proteinExistence type="predicted"/>
<dbReference type="InterPro" id="IPR033646">
    <property type="entry name" value="CLU-central"/>
</dbReference>
<feature type="compositionally biased region" description="Basic and acidic residues" evidence="2">
    <location>
        <begin position="486"/>
        <end position="495"/>
    </location>
</feature>
<dbReference type="InterPro" id="IPR027523">
    <property type="entry name" value="CLU_prot"/>
</dbReference>
<dbReference type="PANTHER" id="PTHR12601:SF6">
    <property type="entry name" value="CLUSTERED MITOCHONDRIA PROTEIN HOMOLOG"/>
    <property type="match status" value="1"/>
</dbReference>
<feature type="domain" description="Clu" evidence="3">
    <location>
        <begin position="158"/>
        <end position="400"/>
    </location>
</feature>
<dbReference type="Pfam" id="PF12807">
    <property type="entry name" value="eIF3_p135"/>
    <property type="match status" value="1"/>
</dbReference>
<dbReference type="GO" id="GO:0003729">
    <property type="term" value="F:mRNA binding"/>
    <property type="evidence" value="ECO:0007669"/>
    <property type="project" value="TreeGrafter"/>
</dbReference>
<protein>
    <recommendedName>
        <fullName evidence="3">Clu domain-containing protein</fullName>
    </recommendedName>
</protein>
<dbReference type="FunFam" id="3.30.2280.10:FF:000002">
    <property type="entry name" value="Clustered mitochondria protein homolog"/>
    <property type="match status" value="1"/>
</dbReference>
<dbReference type="AlphaFoldDB" id="A0A913YSA4"/>
<dbReference type="PANTHER" id="PTHR12601">
    <property type="entry name" value="EUKARYOTIC TRANSLATION INITIATION FACTOR 3 SUBUNIT EIF-3"/>
    <property type="match status" value="1"/>
</dbReference>